<proteinExistence type="predicted"/>
<feature type="region of interest" description="Disordered" evidence="1">
    <location>
        <begin position="70"/>
        <end position="109"/>
    </location>
</feature>
<dbReference type="AlphaFoldDB" id="A0A5B8N0U1"/>
<name>A0A5B8N0U1_9CHLO</name>
<organism evidence="2 3">
    <name type="scientific">Chloropicon primus</name>
    <dbReference type="NCBI Taxonomy" id="1764295"/>
    <lineage>
        <taxon>Eukaryota</taxon>
        <taxon>Viridiplantae</taxon>
        <taxon>Chlorophyta</taxon>
        <taxon>Chloropicophyceae</taxon>
        <taxon>Chloropicales</taxon>
        <taxon>Chloropicaceae</taxon>
        <taxon>Chloropicon</taxon>
    </lineage>
</organism>
<evidence type="ECO:0000313" key="3">
    <source>
        <dbReference type="Proteomes" id="UP000316726"/>
    </source>
</evidence>
<feature type="region of interest" description="Disordered" evidence="1">
    <location>
        <begin position="1"/>
        <end position="26"/>
    </location>
</feature>
<evidence type="ECO:0000256" key="1">
    <source>
        <dbReference type="SAM" id="MobiDB-lite"/>
    </source>
</evidence>
<gene>
    <name evidence="2" type="ORF">A3770_17p79120</name>
</gene>
<dbReference type="Proteomes" id="UP000316726">
    <property type="component" value="Chromosome 17"/>
</dbReference>
<feature type="compositionally biased region" description="Acidic residues" evidence="1">
    <location>
        <begin position="94"/>
        <end position="107"/>
    </location>
</feature>
<protein>
    <submittedName>
        <fullName evidence="2">Uncharacterized protein</fullName>
    </submittedName>
</protein>
<sequence length="130" mass="14649">MSSIPYESPLCFAPTNQKKQQRASIGEVVGPKAEQINRKLREKRRLTQFNFEVPFVDLQEIAKTLASGGCGEGNNSMMHYDEDDGKSIQTDGAADNEEEGEEEDEDERYTRYLDGDSEIGAEDIILKWVV</sequence>
<keyword evidence="3" id="KW-1185">Reference proteome</keyword>
<reference evidence="2 3" key="1">
    <citation type="submission" date="2018-07" db="EMBL/GenBank/DDBJ databases">
        <title>The complete nuclear genome of the prasinophyte Chloropicon primus (CCMP1205).</title>
        <authorList>
            <person name="Pombert J.-F."/>
            <person name="Otis C."/>
            <person name="Turmel M."/>
            <person name="Lemieux C."/>
        </authorList>
    </citation>
    <scope>NUCLEOTIDE SEQUENCE [LARGE SCALE GENOMIC DNA]</scope>
    <source>
        <strain evidence="2 3">CCMP1205</strain>
    </source>
</reference>
<evidence type="ECO:0000313" key="2">
    <source>
        <dbReference type="EMBL" id="QDZ25394.1"/>
    </source>
</evidence>
<accession>A0A5B8N0U1</accession>
<dbReference type="EMBL" id="CP031050">
    <property type="protein sequence ID" value="QDZ25394.1"/>
    <property type="molecule type" value="Genomic_DNA"/>
</dbReference>